<evidence type="ECO:0000313" key="6">
    <source>
        <dbReference type="EMBL" id="WDH81855.1"/>
    </source>
</evidence>
<dbReference type="RefSeq" id="WP_274359019.1">
    <property type="nucleotide sequence ID" value="NZ_CP118101.1"/>
</dbReference>
<sequence length="802" mass="92046">MNPQQVLTGEKEYDPLPSEKKRPFKGRYYRKNLITILLIASIPGLITGIVIYWLVVSQMEEEFSRLHQNQISNRAANIADQFSYMELGLSHWAFEPRFGEELKDMDYVYHFDQTEDIVTTLYVLQGSHPLIDKVQLYLNEPKPILFNRSYGELSDEQLTRSYHQYLMGGGQVYWTDRLPGQLLPEGDVNTAEELLHTDPDEALVLVHKIPGGSTAPFGALIVTLDNDKVRSILKTLTPYDQGSTFLLDKSGEVLVSSGDHKGASSGELNEQIRQQVDLERNNGSFLYTFENTTYSVSYGKLSRIDSDWVYVSAAPITDITAPLLSVSKFIVIVSAAGLLIAILLSWLASRRIYSPIERLLGVLGTNEKERLQGTLLHHDEFELLETYWNDLLTERSRARRKLDDQLPMLRGSFVMQLIQGHLSSHSEAYLIEQMSDLGFKVEDRQFLLVKLRLTGYSNLNGRFNEQDTGLVTFAAVNIIEEFAAQRFEQAAVLNFHDLSAAVLLTGTNEESLKSAALVWGDELMLVINRIMKMNVTILISRPAGLVSELPARFLELEQAEAFRSIEDLNQLLDLDEELQYQKIEESSYPFLLERDIVQAVRTGKMEEAQRILSQFMEEAIKQHTTEYQLQQTMLQLLASLLHMMLQSGVPSHQLFKGRNLYEEIASLKERVPIEKWMRQEVFLPYIRYMEERSHAGLKPVIDRTMQRIDEQYMTDISLESCADQEGMTPYALSKAFKQVAGINFIDYVTYKRIEAAKELLRETDLKMNDIADRVGYQHSYFNRIFKKQEGMTPGQYRDQWHQ</sequence>
<dbReference type="PANTHER" id="PTHR43280:SF28">
    <property type="entry name" value="HTH-TYPE TRANSCRIPTIONAL ACTIVATOR RHAS"/>
    <property type="match status" value="1"/>
</dbReference>
<dbReference type="EMBL" id="CP118101">
    <property type="protein sequence ID" value="WDH81855.1"/>
    <property type="molecule type" value="Genomic_DNA"/>
</dbReference>
<keyword evidence="1" id="KW-0805">Transcription regulation</keyword>
<organism evidence="6 7">
    <name type="scientific">Paenibacillus urinalis</name>
    <dbReference type="NCBI Taxonomy" id="521520"/>
    <lineage>
        <taxon>Bacteria</taxon>
        <taxon>Bacillati</taxon>
        <taxon>Bacillota</taxon>
        <taxon>Bacilli</taxon>
        <taxon>Bacillales</taxon>
        <taxon>Paenibacillaceae</taxon>
        <taxon>Paenibacillus</taxon>
    </lineage>
</organism>
<dbReference type="PROSITE" id="PS01124">
    <property type="entry name" value="HTH_ARAC_FAMILY_2"/>
    <property type="match status" value="1"/>
</dbReference>
<accession>A0AAX3MZK2</accession>
<dbReference type="PANTHER" id="PTHR43280">
    <property type="entry name" value="ARAC-FAMILY TRANSCRIPTIONAL REGULATOR"/>
    <property type="match status" value="1"/>
</dbReference>
<keyword evidence="3" id="KW-0804">Transcription</keyword>
<evidence type="ECO:0000256" key="1">
    <source>
        <dbReference type="ARBA" id="ARBA00023015"/>
    </source>
</evidence>
<keyword evidence="4" id="KW-0472">Membrane</keyword>
<name>A0AAX3MZK2_9BACL</name>
<proteinExistence type="predicted"/>
<dbReference type="SUPFAM" id="SSF46689">
    <property type="entry name" value="Homeodomain-like"/>
    <property type="match status" value="2"/>
</dbReference>
<dbReference type="GO" id="GO:0003700">
    <property type="term" value="F:DNA-binding transcription factor activity"/>
    <property type="evidence" value="ECO:0007669"/>
    <property type="project" value="InterPro"/>
</dbReference>
<reference evidence="6" key="1">
    <citation type="submission" date="2023-02" db="EMBL/GenBank/DDBJ databases">
        <title>Pathogen: clinical or host-associated sample.</title>
        <authorList>
            <person name="Hergert J."/>
            <person name="Casey R."/>
            <person name="Wagner J."/>
            <person name="Young E.L."/>
            <person name="Oakeson K.F."/>
        </authorList>
    </citation>
    <scope>NUCLEOTIDE SEQUENCE</scope>
    <source>
        <strain evidence="6">2022CK-00830</strain>
    </source>
</reference>
<feature type="domain" description="HTH araC/xylS-type" evidence="5">
    <location>
        <begin position="702"/>
        <end position="799"/>
    </location>
</feature>
<dbReference type="AlphaFoldDB" id="A0AAX3MZK2"/>
<evidence type="ECO:0000256" key="4">
    <source>
        <dbReference type="SAM" id="Phobius"/>
    </source>
</evidence>
<feature type="transmembrane region" description="Helical" evidence="4">
    <location>
        <begin position="32"/>
        <end position="55"/>
    </location>
</feature>
<evidence type="ECO:0000256" key="2">
    <source>
        <dbReference type="ARBA" id="ARBA00023125"/>
    </source>
</evidence>
<feature type="transmembrane region" description="Helical" evidence="4">
    <location>
        <begin position="329"/>
        <end position="348"/>
    </location>
</feature>
<protein>
    <submittedName>
        <fullName evidence="6">Helix-turn-helix domain-containing protein</fullName>
    </submittedName>
</protein>
<evidence type="ECO:0000256" key="3">
    <source>
        <dbReference type="ARBA" id="ARBA00023163"/>
    </source>
</evidence>
<evidence type="ECO:0000259" key="5">
    <source>
        <dbReference type="PROSITE" id="PS01124"/>
    </source>
</evidence>
<dbReference type="PROSITE" id="PS00041">
    <property type="entry name" value="HTH_ARAC_FAMILY_1"/>
    <property type="match status" value="1"/>
</dbReference>
<dbReference type="SMART" id="SM00342">
    <property type="entry name" value="HTH_ARAC"/>
    <property type="match status" value="1"/>
</dbReference>
<dbReference type="Gene3D" id="3.30.450.20">
    <property type="entry name" value="PAS domain"/>
    <property type="match status" value="1"/>
</dbReference>
<dbReference type="GO" id="GO:0043565">
    <property type="term" value="F:sequence-specific DNA binding"/>
    <property type="evidence" value="ECO:0007669"/>
    <property type="project" value="InterPro"/>
</dbReference>
<keyword evidence="4" id="KW-0812">Transmembrane</keyword>
<evidence type="ECO:0000313" key="7">
    <source>
        <dbReference type="Proteomes" id="UP001220962"/>
    </source>
</evidence>
<dbReference type="Pfam" id="PF12833">
    <property type="entry name" value="HTH_18"/>
    <property type="match status" value="1"/>
</dbReference>
<dbReference type="Proteomes" id="UP001220962">
    <property type="component" value="Chromosome"/>
</dbReference>
<dbReference type="InterPro" id="IPR018062">
    <property type="entry name" value="HTH_AraC-typ_CS"/>
</dbReference>
<gene>
    <name evidence="6" type="ORF">PUW23_20525</name>
</gene>
<dbReference type="Gene3D" id="1.10.10.60">
    <property type="entry name" value="Homeodomain-like"/>
    <property type="match status" value="2"/>
</dbReference>
<keyword evidence="4" id="KW-1133">Transmembrane helix</keyword>
<dbReference type="InterPro" id="IPR009057">
    <property type="entry name" value="Homeodomain-like_sf"/>
</dbReference>
<keyword evidence="2" id="KW-0238">DNA-binding</keyword>
<dbReference type="InterPro" id="IPR018060">
    <property type="entry name" value="HTH_AraC"/>
</dbReference>